<keyword evidence="9" id="KW-1185">Reference proteome</keyword>
<evidence type="ECO:0000256" key="1">
    <source>
        <dbReference type="ARBA" id="ARBA00009179"/>
    </source>
</evidence>
<dbReference type="Pfam" id="PF03572">
    <property type="entry name" value="Peptidase_S41"/>
    <property type="match status" value="1"/>
</dbReference>
<accession>A0ABW1INW1</accession>
<keyword evidence="3 5" id="KW-0378">Hydrolase</keyword>
<dbReference type="PANTHER" id="PTHR32060">
    <property type="entry name" value="TAIL-SPECIFIC PROTEASE"/>
    <property type="match status" value="1"/>
</dbReference>
<dbReference type="EMBL" id="JBHSQV010000131">
    <property type="protein sequence ID" value="MFC5986753.1"/>
    <property type="molecule type" value="Genomic_DNA"/>
</dbReference>
<sequence length="472" mass="53814">MKKWIRTAALVFSCLFMFQTQAQAASLKDFETAEEVFQYIQDFYIQELNEETLEEQVIYGLIQSLNDPYTNYISPEKKEYMAEDGYIQIGIDYVIDQEGVQIIHVYEGTSADEAGLMVGDKVTFINGESKSDLDYYDMDEALTGEKDTELTLTIDRDGKQLEVSVKRQFIEQYLIESKMVDDHVGYVLLWEFHEKSGELFARHLEQLKQQGMDSLILDLRYNSGGYIDVLDQIAKQFWEKAILMHTMDRNGVKTPHVITGGTELDIPIVVLVNESSASASEILAGALQDYDRATIIGTYTYGKARMQDVLPLSNGGLLSLTSEAYLTPDMHDIQDIGIEPDIYVDEYYSQMFTAFQELGVNSITLVDHDYYTLVNGIKSYYYVPGLESYKDRYYVSSELLNHFVPIEVQSNDDFAEVVVHLAGKDITLKQSHGEFIVVDSEIYISVPFIHAWIPNFNVTNQDGYAVLTYNTK</sequence>
<dbReference type="InterPro" id="IPR036034">
    <property type="entry name" value="PDZ_sf"/>
</dbReference>
<dbReference type="InterPro" id="IPR029045">
    <property type="entry name" value="ClpP/crotonase-like_dom_sf"/>
</dbReference>
<dbReference type="Gene3D" id="2.30.42.10">
    <property type="match status" value="1"/>
</dbReference>
<evidence type="ECO:0000256" key="5">
    <source>
        <dbReference type="RuleBase" id="RU004404"/>
    </source>
</evidence>
<organism evidence="8 9">
    <name type="scientific">Marinicrinis lubricantis</name>
    <dbReference type="NCBI Taxonomy" id="2086470"/>
    <lineage>
        <taxon>Bacteria</taxon>
        <taxon>Bacillati</taxon>
        <taxon>Bacillota</taxon>
        <taxon>Bacilli</taxon>
        <taxon>Bacillales</taxon>
        <taxon>Paenibacillaceae</taxon>
    </lineage>
</organism>
<keyword evidence="4 5" id="KW-0720">Serine protease</keyword>
<dbReference type="Pfam" id="PF22694">
    <property type="entry name" value="CtpB_N-like"/>
    <property type="match status" value="1"/>
</dbReference>
<dbReference type="SMART" id="SM00245">
    <property type="entry name" value="TSPc"/>
    <property type="match status" value="1"/>
</dbReference>
<evidence type="ECO:0000256" key="6">
    <source>
        <dbReference type="SAM" id="SignalP"/>
    </source>
</evidence>
<dbReference type="InterPro" id="IPR001478">
    <property type="entry name" value="PDZ"/>
</dbReference>
<evidence type="ECO:0000256" key="2">
    <source>
        <dbReference type="ARBA" id="ARBA00022670"/>
    </source>
</evidence>
<dbReference type="InterPro" id="IPR004447">
    <property type="entry name" value="Peptidase_S41A"/>
</dbReference>
<dbReference type="SUPFAM" id="SSF50156">
    <property type="entry name" value="PDZ domain-like"/>
    <property type="match status" value="1"/>
</dbReference>
<evidence type="ECO:0000313" key="9">
    <source>
        <dbReference type="Proteomes" id="UP001596250"/>
    </source>
</evidence>
<feature type="signal peptide" evidence="6">
    <location>
        <begin position="1"/>
        <end position="24"/>
    </location>
</feature>
<dbReference type="SUPFAM" id="SSF52096">
    <property type="entry name" value="ClpP/crotonase"/>
    <property type="match status" value="1"/>
</dbReference>
<dbReference type="CDD" id="cd07560">
    <property type="entry name" value="Peptidase_S41_CPP"/>
    <property type="match status" value="1"/>
</dbReference>
<dbReference type="PANTHER" id="PTHR32060:SF30">
    <property type="entry name" value="CARBOXY-TERMINAL PROCESSING PROTEASE CTPA"/>
    <property type="match status" value="1"/>
</dbReference>
<keyword evidence="6" id="KW-0732">Signal</keyword>
<dbReference type="NCBIfam" id="TIGR00225">
    <property type="entry name" value="prc"/>
    <property type="match status" value="1"/>
</dbReference>
<proteinExistence type="inferred from homology"/>
<dbReference type="Gene3D" id="3.30.750.44">
    <property type="match status" value="1"/>
</dbReference>
<evidence type="ECO:0000313" key="8">
    <source>
        <dbReference type="EMBL" id="MFC5986753.1"/>
    </source>
</evidence>
<evidence type="ECO:0000256" key="3">
    <source>
        <dbReference type="ARBA" id="ARBA00022801"/>
    </source>
</evidence>
<name>A0ABW1INW1_9BACL</name>
<keyword evidence="2 5" id="KW-0645">Protease</keyword>
<dbReference type="InterPro" id="IPR055210">
    <property type="entry name" value="CtpA/B_N"/>
</dbReference>
<comment type="similarity">
    <text evidence="1 5">Belongs to the peptidase S41A family.</text>
</comment>
<dbReference type="SMART" id="SM00228">
    <property type="entry name" value="PDZ"/>
    <property type="match status" value="1"/>
</dbReference>
<evidence type="ECO:0000256" key="4">
    <source>
        <dbReference type="ARBA" id="ARBA00022825"/>
    </source>
</evidence>
<protein>
    <submittedName>
        <fullName evidence="8">S41 family peptidase</fullName>
    </submittedName>
</protein>
<dbReference type="InterPro" id="IPR005151">
    <property type="entry name" value="Tail-specific_protease"/>
</dbReference>
<gene>
    <name evidence="8" type="ORF">ACFPXP_10025</name>
</gene>
<feature type="chain" id="PRO_5046911233" evidence="6">
    <location>
        <begin position="25"/>
        <end position="472"/>
    </location>
</feature>
<evidence type="ECO:0000259" key="7">
    <source>
        <dbReference type="PROSITE" id="PS50106"/>
    </source>
</evidence>
<dbReference type="Proteomes" id="UP001596250">
    <property type="component" value="Unassembled WGS sequence"/>
</dbReference>
<reference evidence="9" key="1">
    <citation type="journal article" date="2019" name="Int. J. Syst. Evol. Microbiol.">
        <title>The Global Catalogue of Microorganisms (GCM) 10K type strain sequencing project: providing services to taxonomists for standard genome sequencing and annotation.</title>
        <authorList>
            <consortium name="The Broad Institute Genomics Platform"/>
            <consortium name="The Broad Institute Genome Sequencing Center for Infectious Disease"/>
            <person name="Wu L."/>
            <person name="Ma J."/>
        </authorList>
    </citation>
    <scope>NUCLEOTIDE SEQUENCE [LARGE SCALE GENOMIC DNA]</scope>
    <source>
        <strain evidence="9">CCM 8749</strain>
    </source>
</reference>
<feature type="domain" description="PDZ" evidence="7">
    <location>
        <begin position="72"/>
        <end position="169"/>
    </location>
</feature>
<comment type="caution">
    <text evidence="8">The sequence shown here is derived from an EMBL/GenBank/DDBJ whole genome shotgun (WGS) entry which is preliminary data.</text>
</comment>
<dbReference type="Pfam" id="PF13180">
    <property type="entry name" value="PDZ_2"/>
    <property type="match status" value="1"/>
</dbReference>
<dbReference type="RefSeq" id="WP_379894069.1">
    <property type="nucleotide sequence ID" value="NZ_CBCSCT010000076.1"/>
</dbReference>
<dbReference type="PROSITE" id="PS50106">
    <property type="entry name" value="PDZ"/>
    <property type="match status" value="1"/>
</dbReference>
<dbReference type="Gene3D" id="3.90.226.10">
    <property type="entry name" value="2-enoyl-CoA Hydratase, Chain A, domain 1"/>
    <property type="match status" value="1"/>
</dbReference>